<feature type="compositionally biased region" description="Low complexity" evidence="2">
    <location>
        <begin position="56"/>
        <end position="80"/>
    </location>
</feature>
<evidence type="ECO:0000259" key="3">
    <source>
        <dbReference type="Pfam" id="PF24851"/>
    </source>
</evidence>
<feature type="region of interest" description="Disordered" evidence="2">
    <location>
        <begin position="31"/>
        <end position="105"/>
    </location>
</feature>
<feature type="compositionally biased region" description="Low complexity" evidence="2">
    <location>
        <begin position="714"/>
        <end position="723"/>
    </location>
</feature>
<feature type="compositionally biased region" description="Polar residues" evidence="2">
    <location>
        <begin position="766"/>
        <end position="777"/>
    </location>
</feature>
<sequence length="1103" mass="121957">MKASVAVASHGASLPLQNQFGRKEWRVVTESNGRERIVPADGTGNQTRLNAAGHPRSSSGGARRNSRNGQMYHAAGSGHSSDSDHHSGEVGGAHMMGGSISPQELIPQNIDQGDEAVLYEEMHRPQQRNEHLDSGLNSMSMDSGLNSMDIPDDAFQQRLHEISRERERLQLAEVEMRAQYIARSEVVRMQNGLDEQAKQHAEIVNNLQGQIQEREQQIRHLEQQLEERERQLRVNQMETNEAVWAKDGLLREQTNELATLRRERDSAVSEHKAAVSQFEAERAELIGQLENIKEQLREKDRQLQEAEEQNRNSHDIILFKDEQMRDAQAWMSRATDMDAYYVNTNNSLHNELRERTEQMNNLWVGYQRQLADVERYHAQMVQRLQQELSEAREQNRVLMGAAAPERSEGKDERGSFTDGKEVGRGEGSDEKGSKIPLSSSNNASRIKTNIAESGNVISNGNTEGLMPILFPRDVPLKVEHATGIPVVPAPILNITPVLPPAAPITAIHPFGVHQQGLPPTLQATPVAVPQASLAQLQPITALLAPQQHLSSLPHQQGLRHHPQQLQAPVHRFSQRPPQQQHQMQPALPPHSHHPQQSSSLSIQGLQTVNQDNQHASEQVKHEQAVTQEDQHKVPVSQSSSVSPQQQSHNQATQQVSSQLLHQQHQSQSNMTSNDLEKSSPQPQLPRQEEQLVLPIDSKQKQPAEEPQKPELAAQHRQQNSQQDRQSHEQRRRLDSRLQQFAAHQQGQHVQSHNHQLFQQDLMITSQPQQLQHQQGISGSMERLGSGAHSSSPSHEGPDHEKYEAPPKKSVNEKELQKSAPLNAKQTHSEASSSKAPEPVLLDERSLLACLVRAVPVEPSARIRISSTLPNRLAKMLAPLHWHDYRKQFGRLDEFVGTHPELFVIEDDFIYLREGAHATVAATTAMAKAAAAAAAVAPSGPSRMPNVAVTPVAQGQVQRGRNLKGSNVSQKDKKVLPGPNPDAVPHSSSSSQSTNSRQNQGVVSNGAAGGNGNMNHVGSVNNGAKADSGSRPSEASFKHGSDNSSSYENGGLTGYTSARTNGYYGRQQGRGSFSSSGQYRKQDNHPRPHTQEGRILGSSTTVAQ</sequence>
<comment type="caution">
    <text evidence="4">The sequence shown here is derived from an EMBL/GenBank/DDBJ whole genome shotgun (WGS) entry which is preliminary data.</text>
</comment>
<feature type="compositionally biased region" description="Basic and acidic residues" evidence="2">
    <location>
        <begin position="698"/>
        <end position="708"/>
    </location>
</feature>
<dbReference type="PANTHER" id="PTHR35766">
    <property type="entry name" value="OS08G0543600 PROTEIN"/>
    <property type="match status" value="1"/>
</dbReference>
<dbReference type="AlphaFoldDB" id="A0ABD3HZL1"/>
<keyword evidence="5" id="KW-1185">Reference proteome</keyword>
<accession>A0ABD3HZL1</accession>
<feature type="coiled-coil region" evidence="1">
    <location>
        <begin position="197"/>
        <end position="316"/>
    </location>
</feature>
<evidence type="ECO:0000313" key="4">
    <source>
        <dbReference type="EMBL" id="KAL3695744.1"/>
    </source>
</evidence>
<feature type="compositionally biased region" description="Low complexity" evidence="2">
    <location>
        <begin position="594"/>
        <end position="606"/>
    </location>
</feature>
<feature type="compositionally biased region" description="Low complexity" evidence="2">
    <location>
        <begin position="1063"/>
        <end position="1078"/>
    </location>
</feature>
<feature type="compositionally biased region" description="Low complexity" evidence="2">
    <location>
        <begin position="986"/>
        <end position="1005"/>
    </location>
</feature>
<feature type="compositionally biased region" description="Basic and acidic residues" evidence="2">
    <location>
        <begin position="724"/>
        <end position="733"/>
    </location>
</feature>
<feature type="domain" description="DUF7725" evidence="3">
    <location>
        <begin position="840"/>
        <end position="912"/>
    </location>
</feature>
<feature type="compositionally biased region" description="Low complexity" evidence="2">
    <location>
        <begin position="574"/>
        <end position="585"/>
    </location>
</feature>
<proteinExistence type="predicted"/>
<gene>
    <name evidence="4" type="ORF">R1sor_009820</name>
</gene>
<dbReference type="Pfam" id="PF24851">
    <property type="entry name" value="DUF7725"/>
    <property type="match status" value="1"/>
</dbReference>
<feature type="region of interest" description="Disordered" evidence="2">
    <location>
        <begin position="766"/>
        <end position="837"/>
    </location>
</feature>
<name>A0ABD3HZL1_9MARC</name>
<feature type="compositionally biased region" description="Polar residues" evidence="2">
    <location>
        <begin position="1041"/>
        <end position="1059"/>
    </location>
</feature>
<feature type="compositionally biased region" description="Low complexity" evidence="2">
    <location>
        <begin position="633"/>
        <end position="668"/>
    </location>
</feature>
<dbReference type="InterPro" id="IPR056142">
    <property type="entry name" value="DUF7725"/>
</dbReference>
<feature type="compositionally biased region" description="Polar residues" evidence="2">
    <location>
        <begin position="823"/>
        <end position="834"/>
    </location>
</feature>
<feature type="compositionally biased region" description="Basic and acidic residues" evidence="2">
    <location>
        <begin position="795"/>
        <end position="816"/>
    </location>
</feature>
<evidence type="ECO:0000313" key="5">
    <source>
        <dbReference type="Proteomes" id="UP001633002"/>
    </source>
</evidence>
<keyword evidence="1" id="KW-0175">Coiled coil</keyword>
<feature type="compositionally biased region" description="Basic and acidic residues" evidence="2">
    <location>
        <begin position="405"/>
        <end position="433"/>
    </location>
</feature>
<evidence type="ECO:0000256" key="2">
    <source>
        <dbReference type="SAM" id="MobiDB-lite"/>
    </source>
</evidence>
<reference evidence="4 5" key="1">
    <citation type="submission" date="2024-09" db="EMBL/GenBank/DDBJ databases">
        <title>Chromosome-scale assembly of Riccia sorocarpa.</title>
        <authorList>
            <person name="Paukszto L."/>
        </authorList>
    </citation>
    <scope>NUCLEOTIDE SEQUENCE [LARGE SCALE GENOMIC DNA]</scope>
    <source>
        <strain evidence="4">LP-2024</strain>
        <tissue evidence="4">Aerial parts of the thallus</tissue>
    </source>
</reference>
<feature type="region of interest" description="Disordered" evidence="2">
    <location>
        <begin position="400"/>
        <end position="441"/>
    </location>
</feature>
<dbReference type="PANTHER" id="PTHR35766:SF1">
    <property type="entry name" value="OS08G0543600 PROTEIN"/>
    <property type="match status" value="1"/>
</dbReference>
<feature type="compositionally biased region" description="Basic and acidic residues" evidence="2">
    <location>
        <begin position="1079"/>
        <end position="1091"/>
    </location>
</feature>
<protein>
    <recommendedName>
        <fullName evidence="3">DUF7725 domain-containing protein</fullName>
    </recommendedName>
</protein>
<feature type="compositionally biased region" description="Polar residues" evidence="2">
    <location>
        <begin position="952"/>
        <end position="968"/>
    </location>
</feature>
<feature type="compositionally biased region" description="Basic and acidic residues" evidence="2">
    <location>
        <begin position="617"/>
        <end position="632"/>
    </location>
</feature>
<feature type="region of interest" description="Disordered" evidence="2">
    <location>
        <begin position="951"/>
        <end position="1103"/>
    </location>
</feature>
<dbReference type="EMBL" id="JBJQOH010000002">
    <property type="protein sequence ID" value="KAL3695744.1"/>
    <property type="molecule type" value="Genomic_DNA"/>
</dbReference>
<dbReference type="Proteomes" id="UP001633002">
    <property type="component" value="Unassembled WGS sequence"/>
</dbReference>
<organism evidence="4 5">
    <name type="scientific">Riccia sorocarpa</name>
    <dbReference type="NCBI Taxonomy" id="122646"/>
    <lineage>
        <taxon>Eukaryota</taxon>
        <taxon>Viridiplantae</taxon>
        <taxon>Streptophyta</taxon>
        <taxon>Embryophyta</taxon>
        <taxon>Marchantiophyta</taxon>
        <taxon>Marchantiopsida</taxon>
        <taxon>Marchantiidae</taxon>
        <taxon>Marchantiales</taxon>
        <taxon>Ricciaceae</taxon>
        <taxon>Riccia</taxon>
    </lineage>
</organism>
<feature type="region of interest" description="Disordered" evidence="2">
    <location>
        <begin position="698"/>
        <end position="733"/>
    </location>
</feature>
<feature type="region of interest" description="Disordered" evidence="2">
    <location>
        <begin position="572"/>
        <end position="686"/>
    </location>
</feature>
<feature type="compositionally biased region" description="Polar residues" evidence="2">
    <location>
        <begin position="607"/>
        <end position="616"/>
    </location>
</feature>
<evidence type="ECO:0000256" key="1">
    <source>
        <dbReference type="SAM" id="Coils"/>
    </source>
</evidence>